<evidence type="ECO:0000313" key="2">
    <source>
        <dbReference type="EMBL" id="VVA41165.1"/>
    </source>
</evidence>
<dbReference type="Pfam" id="PF14291">
    <property type="entry name" value="DUF4371"/>
    <property type="match status" value="1"/>
</dbReference>
<feature type="domain" description="DUF4371" evidence="1">
    <location>
        <begin position="3"/>
        <end position="53"/>
    </location>
</feature>
<dbReference type="InParanoid" id="A0A5E4GMN3"/>
<name>A0A5E4GMN3_PRUDU</name>
<dbReference type="InterPro" id="IPR055298">
    <property type="entry name" value="AtLOH3-like"/>
</dbReference>
<evidence type="ECO:0000313" key="3">
    <source>
        <dbReference type="Proteomes" id="UP000327085"/>
    </source>
</evidence>
<sequence length="129" mass="14741">PKRNFLHVFPTKVKKAICEEIGELKFCIIVDEACDESKREQMAIVLRFVDKEAHRLQLALIASSKEIIHVHHFFTKLTFIVNIVGASCKYNDELKNAEATKIEHMIAIDELETEKRMNQIGTLQCAGDT</sequence>
<dbReference type="PANTHER" id="PTHR11697:SF231">
    <property type="entry name" value="TTF-TYPE DOMAIN-CONTAINING PROTEIN"/>
    <property type="match status" value="1"/>
</dbReference>
<dbReference type="Proteomes" id="UP000327085">
    <property type="component" value="Unassembled WGS sequence"/>
</dbReference>
<reference evidence="3" key="1">
    <citation type="journal article" date="2020" name="Plant J.">
        <title>Transposons played a major role in the diversification between the closely related almond and peach genomes: results from the almond genome sequence.</title>
        <authorList>
            <person name="Alioto T."/>
            <person name="Alexiou K.G."/>
            <person name="Bardil A."/>
            <person name="Barteri F."/>
            <person name="Castanera R."/>
            <person name="Cruz F."/>
            <person name="Dhingra A."/>
            <person name="Duval H."/>
            <person name="Fernandez I Marti A."/>
            <person name="Frias L."/>
            <person name="Galan B."/>
            <person name="Garcia J.L."/>
            <person name="Howad W."/>
            <person name="Gomez-Garrido J."/>
            <person name="Gut M."/>
            <person name="Julca I."/>
            <person name="Morata J."/>
            <person name="Puigdomenech P."/>
            <person name="Ribeca P."/>
            <person name="Rubio Cabetas M.J."/>
            <person name="Vlasova A."/>
            <person name="Wirthensohn M."/>
            <person name="Garcia-Mas J."/>
            <person name="Gabaldon T."/>
            <person name="Casacuberta J.M."/>
            <person name="Arus P."/>
        </authorList>
    </citation>
    <scope>NUCLEOTIDE SEQUENCE [LARGE SCALE GENOMIC DNA]</scope>
    <source>
        <strain evidence="3">cv. Texas</strain>
    </source>
</reference>
<proteinExistence type="predicted"/>
<dbReference type="InterPro" id="IPR025398">
    <property type="entry name" value="DUF4371"/>
</dbReference>
<dbReference type="PANTHER" id="PTHR11697">
    <property type="entry name" value="GENERAL TRANSCRIPTION FACTOR 2-RELATED ZINC FINGER PROTEIN"/>
    <property type="match status" value="1"/>
</dbReference>
<protein>
    <submittedName>
        <fullName evidence="2">PREDICTED: zinc finger</fullName>
    </submittedName>
</protein>
<feature type="non-terminal residue" evidence="2">
    <location>
        <position position="1"/>
    </location>
</feature>
<feature type="non-terminal residue" evidence="2">
    <location>
        <position position="129"/>
    </location>
</feature>
<gene>
    <name evidence="2" type="ORF">ALMOND_2B018941</name>
</gene>
<dbReference type="EMBL" id="CABIKO010001197">
    <property type="protein sequence ID" value="VVA41165.1"/>
    <property type="molecule type" value="Genomic_DNA"/>
</dbReference>
<accession>A0A5E4GMN3</accession>
<organism evidence="2 3">
    <name type="scientific">Prunus dulcis</name>
    <name type="common">Almond</name>
    <name type="synonym">Amygdalus dulcis</name>
    <dbReference type="NCBI Taxonomy" id="3755"/>
    <lineage>
        <taxon>Eukaryota</taxon>
        <taxon>Viridiplantae</taxon>
        <taxon>Streptophyta</taxon>
        <taxon>Embryophyta</taxon>
        <taxon>Tracheophyta</taxon>
        <taxon>Spermatophyta</taxon>
        <taxon>Magnoliopsida</taxon>
        <taxon>eudicotyledons</taxon>
        <taxon>Gunneridae</taxon>
        <taxon>Pentapetalae</taxon>
        <taxon>rosids</taxon>
        <taxon>fabids</taxon>
        <taxon>Rosales</taxon>
        <taxon>Rosaceae</taxon>
        <taxon>Amygdaloideae</taxon>
        <taxon>Amygdaleae</taxon>
        <taxon>Prunus</taxon>
    </lineage>
</organism>
<evidence type="ECO:0000259" key="1">
    <source>
        <dbReference type="Pfam" id="PF14291"/>
    </source>
</evidence>
<dbReference type="AlphaFoldDB" id="A0A5E4GMN3"/>
<dbReference type="Gramene" id="VVA41165">
    <property type="protein sequence ID" value="VVA41165"/>
    <property type="gene ID" value="Prudul26B018941"/>
</dbReference>